<protein>
    <submittedName>
        <fullName evidence="2">Uncharacterized protein</fullName>
    </submittedName>
</protein>
<evidence type="ECO:0000313" key="3">
    <source>
        <dbReference type="Proteomes" id="UP000324222"/>
    </source>
</evidence>
<accession>A0A5B7J9E1</accession>
<evidence type="ECO:0000313" key="2">
    <source>
        <dbReference type="EMBL" id="MPC91305.1"/>
    </source>
</evidence>
<keyword evidence="3" id="KW-1185">Reference proteome</keyword>
<reference evidence="2 3" key="1">
    <citation type="submission" date="2019-05" db="EMBL/GenBank/DDBJ databases">
        <title>Another draft genome of Portunus trituberculatus and its Hox gene families provides insights of decapod evolution.</title>
        <authorList>
            <person name="Jeong J.-H."/>
            <person name="Song I."/>
            <person name="Kim S."/>
            <person name="Choi T."/>
            <person name="Kim D."/>
            <person name="Ryu S."/>
            <person name="Kim W."/>
        </authorList>
    </citation>
    <scope>NUCLEOTIDE SEQUENCE [LARGE SCALE GENOMIC DNA]</scope>
    <source>
        <tissue evidence="2">Muscle</tissue>
    </source>
</reference>
<proteinExistence type="predicted"/>
<dbReference type="Proteomes" id="UP000324222">
    <property type="component" value="Unassembled WGS sequence"/>
</dbReference>
<dbReference type="AlphaFoldDB" id="A0A5B7J9E1"/>
<organism evidence="2 3">
    <name type="scientific">Portunus trituberculatus</name>
    <name type="common">Swimming crab</name>
    <name type="synonym">Neptunus trituberculatus</name>
    <dbReference type="NCBI Taxonomy" id="210409"/>
    <lineage>
        <taxon>Eukaryota</taxon>
        <taxon>Metazoa</taxon>
        <taxon>Ecdysozoa</taxon>
        <taxon>Arthropoda</taxon>
        <taxon>Crustacea</taxon>
        <taxon>Multicrustacea</taxon>
        <taxon>Malacostraca</taxon>
        <taxon>Eumalacostraca</taxon>
        <taxon>Eucarida</taxon>
        <taxon>Decapoda</taxon>
        <taxon>Pleocyemata</taxon>
        <taxon>Brachyura</taxon>
        <taxon>Eubrachyura</taxon>
        <taxon>Portunoidea</taxon>
        <taxon>Portunidae</taxon>
        <taxon>Portuninae</taxon>
        <taxon>Portunus</taxon>
    </lineage>
</organism>
<gene>
    <name evidence="2" type="ORF">E2C01_086331</name>
</gene>
<name>A0A5B7J9E1_PORTR</name>
<sequence length="69" mass="7977">MAAGTKQNNKHGVLDLRECHARFLPLEQRLLPRGWRAEITVKAEAQHQDGDSATIVSKWPRRSRTKRCR</sequence>
<feature type="compositionally biased region" description="Basic residues" evidence="1">
    <location>
        <begin position="59"/>
        <end position="69"/>
    </location>
</feature>
<evidence type="ECO:0000256" key="1">
    <source>
        <dbReference type="SAM" id="MobiDB-lite"/>
    </source>
</evidence>
<comment type="caution">
    <text evidence="2">The sequence shown here is derived from an EMBL/GenBank/DDBJ whole genome shotgun (WGS) entry which is preliminary data.</text>
</comment>
<dbReference type="EMBL" id="VSRR010087285">
    <property type="protein sequence ID" value="MPC91305.1"/>
    <property type="molecule type" value="Genomic_DNA"/>
</dbReference>
<feature type="region of interest" description="Disordered" evidence="1">
    <location>
        <begin position="44"/>
        <end position="69"/>
    </location>
</feature>